<dbReference type="InterPro" id="IPR036259">
    <property type="entry name" value="MFS_trans_sf"/>
</dbReference>
<feature type="transmembrane region" description="Helical" evidence="7">
    <location>
        <begin position="282"/>
        <end position="300"/>
    </location>
</feature>
<dbReference type="GeneID" id="96297856"/>
<dbReference type="Gene3D" id="1.20.1250.20">
    <property type="entry name" value="MFS general substrate transporter like domains"/>
    <property type="match status" value="1"/>
</dbReference>
<feature type="transmembrane region" description="Helical" evidence="7">
    <location>
        <begin position="140"/>
        <end position="160"/>
    </location>
</feature>
<feature type="transmembrane region" description="Helical" evidence="7">
    <location>
        <begin position="370"/>
        <end position="388"/>
    </location>
</feature>
<sequence>MKRRYRFGGYLAGAVAARTGDEMSGPALLLLGLSLTGSPATGASLLAGLTVSSALGGPIFGVLLDRSSRPGRLLAAALAAYACGLLLILLTLGHVPVAPLVGVAVLAGLLGPALAGGWTAQLPLVVGEAGIERGSMLDGLTYNLASLTGPALTGVLAAAAGAPVPVAVSIALVLLAFPAAWSLPARPARPARPTGDGGGSLWREVAAGFSSIARVAGLRRATVTTMVSFAGVGMLVVCSPLLGAELTGEAGHGAVLLSALAASALAANALLARRPPATPDRIILISTLLLAAGSALAAVAGSPAVAVAAVVVAGAGEGPQLTAVLAVRHRDAPERLRGQIFTTAASLKITSFAVGSAIAGPLAARSLTGALSAAAGLQLLAALAYLLTGGRRSGQDLPPDRPHGLRVGPSGAPAGQPE</sequence>
<name>A0A1I3M199_9ACTN</name>
<feature type="transmembrane region" description="Helical" evidence="7">
    <location>
        <begin position="98"/>
        <end position="120"/>
    </location>
</feature>
<feature type="transmembrane region" description="Helical" evidence="7">
    <location>
        <begin position="43"/>
        <end position="64"/>
    </location>
</feature>
<dbReference type="GO" id="GO:0022857">
    <property type="term" value="F:transmembrane transporter activity"/>
    <property type="evidence" value="ECO:0007669"/>
    <property type="project" value="InterPro"/>
</dbReference>
<dbReference type="PANTHER" id="PTHR23513">
    <property type="entry name" value="INTEGRAL MEMBRANE EFFLUX PROTEIN-RELATED"/>
    <property type="match status" value="1"/>
</dbReference>
<feature type="transmembrane region" description="Helical" evidence="7">
    <location>
        <begin position="306"/>
        <end position="328"/>
    </location>
</feature>
<feature type="transmembrane region" description="Helical" evidence="7">
    <location>
        <begin position="250"/>
        <end position="270"/>
    </location>
</feature>
<feature type="transmembrane region" description="Helical" evidence="7">
    <location>
        <begin position="223"/>
        <end position="244"/>
    </location>
</feature>
<organism evidence="8 9">
    <name type="scientific">Streptosporangium canum</name>
    <dbReference type="NCBI Taxonomy" id="324952"/>
    <lineage>
        <taxon>Bacteria</taxon>
        <taxon>Bacillati</taxon>
        <taxon>Actinomycetota</taxon>
        <taxon>Actinomycetes</taxon>
        <taxon>Streptosporangiales</taxon>
        <taxon>Streptosporangiaceae</taxon>
        <taxon>Streptosporangium</taxon>
    </lineage>
</organism>
<keyword evidence="9" id="KW-1185">Reference proteome</keyword>
<dbReference type="PANTHER" id="PTHR23513:SF11">
    <property type="entry name" value="STAPHYLOFERRIN A TRANSPORTER"/>
    <property type="match status" value="1"/>
</dbReference>
<dbReference type="GO" id="GO:0005886">
    <property type="term" value="C:plasma membrane"/>
    <property type="evidence" value="ECO:0007669"/>
    <property type="project" value="UniProtKB-SubCell"/>
</dbReference>
<protein>
    <submittedName>
        <fullName evidence="8">Major Facilitator Superfamily protein</fullName>
    </submittedName>
</protein>
<comment type="subcellular location">
    <subcellularLocation>
        <location evidence="1">Cell membrane</location>
        <topology evidence="1">Multi-pass membrane protein</topology>
    </subcellularLocation>
</comment>
<dbReference type="Proteomes" id="UP000199111">
    <property type="component" value="Unassembled WGS sequence"/>
</dbReference>
<evidence type="ECO:0000256" key="3">
    <source>
        <dbReference type="ARBA" id="ARBA00022692"/>
    </source>
</evidence>
<feature type="transmembrane region" description="Helical" evidence="7">
    <location>
        <begin position="340"/>
        <end position="364"/>
    </location>
</feature>
<keyword evidence="4 7" id="KW-1133">Transmembrane helix</keyword>
<evidence type="ECO:0000313" key="9">
    <source>
        <dbReference type="Proteomes" id="UP000199111"/>
    </source>
</evidence>
<evidence type="ECO:0000256" key="7">
    <source>
        <dbReference type="SAM" id="Phobius"/>
    </source>
</evidence>
<evidence type="ECO:0000313" key="8">
    <source>
        <dbReference type="EMBL" id="SFI90772.1"/>
    </source>
</evidence>
<keyword evidence="5 7" id="KW-0472">Membrane</keyword>
<keyword evidence="3 7" id="KW-0812">Transmembrane</keyword>
<proteinExistence type="predicted"/>
<dbReference type="AlphaFoldDB" id="A0A1I3M199"/>
<feature type="transmembrane region" description="Helical" evidence="7">
    <location>
        <begin position="166"/>
        <end position="183"/>
    </location>
</feature>
<gene>
    <name evidence="8" type="ORF">SAMN05216275_105335</name>
</gene>
<dbReference type="RefSeq" id="WP_093886766.1">
    <property type="nucleotide sequence ID" value="NZ_FOQY01000005.1"/>
</dbReference>
<evidence type="ECO:0000256" key="2">
    <source>
        <dbReference type="ARBA" id="ARBA00022475"/>
    </source>
</evidence>
<evidence type="ECO:0000256" key="4">
    <source>
        <dbReference type="ARBA" id="ARBA00022989"/>
    </source>
</evidence>
<reference evidence="9" key="1">
    <citation type="submission" date="2016-10" db="EMBL/GenBank/DDBJ databases">
        <authorList>
            <person name="Varghese N."/>
            <person name="Submissions S."/>
        </authorList>
    </citation>
    <scope>NUCLEOTIDE SEQUENCE [LARGE SCALE GENOMIC DNA]</scope>
    <source>
        <strain evidence="9">CGMCC 4.2126</strain>
    </source>
</reference>
<accession>A0A1I3M199</accession>
<dbReference type="InterPro" id="IPR011701">
    <property type="entry name" value="MFS"/>
</dbReference>
<dbReference type="EMBL" id="FOQY01000005">
    <property type="protein sequence ID" value="SFI90772.1"/>
    <property type="molecule type" value="Genomic_DNA"/>
</dbReference>
<feature type="transmembrane region" description="Helical" evidence="7">
    <location>
        <begin position="73"/>
        <end position="92"/>
    </location>
</feature>
<evidence type="ECO:0000256" key="1">
    <source>
        <dbReference type="ARBA" id="ARBA00004651"/>
    </source>
</evidence>
<evidence type="ECO:0000256" key="5">
    <source>
        <dbReference type="ARBA" id="ARBA00023136"/>
    </source>
</evidence>
<keyword evidence="2" id="KW-1003">Cell membrane</keyword>
<dbReference type="SUPFAM" id="SSF103473">
    <property type="entry name" value="MFS general substrate transporter"/>
    <property type="match status" value="1"/>
</dbReference>
<feature type="region of interest" description="Disordered" evidence="6">
    <location>
        <begin position="393"/>
        <end position="418"/>
    </location>
</feature>
<evidence type="ECO:0000256" key="6">
    <source>
        <dbReference type="SAM" id="MobiDB-lite"/>
    </source>
</evidence>
<dbReference type="Pfam" id="PF07690">
    <property type="entry name" value="MFS_1"/>
    <property type="match status" value="1"/>
</dbReference>